<accession>A0A6A6E0J8</accession>
<feature type="transmembrane region" description="Helical" evidence="2">
    <location>
        <begin position="188"/>
        <end position="207"/>
    </location>
</feature>
<feature type="transmembrane region" description="Helical" evidence="2">
    <location>
        <begin position="150"/>
        <end position="168"/>
    </location>
</feature>
<dbReference type="AlphaFoldDB" id="A0A6A6E0J8"/>
<dbReference type="PANTHER" id="PTHR35179">
    <property type="entry name" value="PROTEIN CBG02620"/>
    <property type="match status" value="1"/>
</dbReference>
<feature type="signal peptide" evidence="3">
    <location>
        <begin position="1"/>
        <end position="22"/>
    </location>
</feature>
<evidence type="ECO:0000313" key="4">
    <source>
        <dbReference type="EMBL" id="KAF2184505.1"/>
    </source>
</evidence>
<feature type="compositionally biased region" description="Basic and acidic residues" evidence="1">
    <location>
        <begin position="246"/>
        <end position="255"/>
    </location>
</feature>
<keyword evidence="3" id="KW-0732">Signal</keyword>
<organism evidence="4 5">
    <name type="scientific">Zopfia rhizophila CBS 207.26</name>
    <dbReference type="NCBI Taxonomy" id="1314779"/>
    <lineage>
        <taxon>Eukaryota</taxon>
        <taxon>Fungi</taxon>
        <taxon>Dikarya</taxon>
        <taxon>Ascomycota</taxon>
        <taxon>Pezizomycotina</taxon>
        <taxon>Dothideomycetes</taxon>
        <taxon>Dothideomycetes incertae sedis</taxon>
        <taxon>Zopfiaceae</taxon>
        <taxon>Zopfia</taxon>
    </lineage>
</organism>
<dbReference type="EMBL" id="ML994637">
    <property type="protein sequence ID" value="KAF2184505.1"/>
    <property type="molecule type" value="Genomic_DNA"/>
</dbReference>
<feature type="transmembrane region" description="Helical" evidence="2">
    <location>
        <begin position="213"/>
        <end position="235"/>
    </location>
</feature>
<protein>
    <recommendedName>
        <fullName evidence="6">Integral membrane protein</fullName>
    </recommendedName>
</protein>
<feature type="region of interest" description="Disordered" evidence="1">
    <location>
        <begin position="246"/>
        <end position="291"/>
    </location>
</feature>
<proteinExistence type="predicted"/>
<keyword evidence="2" id="KW-0472">Membrane</keyword>
<feature type="transmembrane region" description="Helical" evidence="2">
    <location>
        <begin position="107"/>
        <end position="130"/>
    </location>
</feature>
<name>A0A6A6E0J8_9PEZI</name>
<feature type="chain" id="PRO_5025353880" description="Integral membrane protein" evidence="3">
    <location>
        <begin position="23"/>
        <end position="361"/>
    </location>
</feature>
<reference evidence="4" key="1">
    <citation type="journal article" date="2020" name="Stud. Mycol.">
        <title>101 Dothideomycetes genomes: a test case for predicting lifestyles and emergence of pathogens.</title>
        <authorList>
            <person name="Haridas S."/>
            <person name="Albert R."/>
            <person name="Binder M."/>
            <person name="Bloem J."/>
            <person name="Labutti K."/>
            <person name="Salamov A."/>
            <person name="Andreopoulos B."/>
            <person name="Baker S."/>
            <person name="Barry K."/>
            <person name="Bills G."/>
            <person name="Bluhm B."/>
            <person name="Cannon C."/>
            <person name="Castanera R."/>
            <person name="Culley D."/>
            <person name="Daum C."/>
            <person name="Ezra D."/>
            <person name="Gonzalez J."/>
            <person name="Henrissat B."/>
            <person name="Kuo A."/>
            <person name="Liang C."/>
            <person name="Lipzen A."/>
            <person name="Lutzoni F."/>
            <person name="Magnuson J."/>
            <person name="Mondo S."/>
            <person name="Nolan M."/>
            <person name="Ohm R."/>
            <person name="Pangilinan J."/>
            <person name="Park H.-J."/>
            <person name="Ramirez L."/>
            <person name="Alfaro M."/>
            <person name="Sun H."/>
            <person name="Tritt A."/>
            <person name="Yoshinaga Y."/>
            <person name="Zwiers L.-H."/>
            <person name="Turgeon B."/>
            <person name="Goodwin S."/>
            <person name="Spatafora J."/>
            <person name="Crous P."/>
            <person name="Grigoriev I."/>
        </authorList>
    </citation>
    <scope>NUCLEOTIDE SEQUENCE</scope>
    <source>
        <strain evidence="4">CBS 207.26</strain>
    </source>
</reference>
<evidence type="ECO:0000256" key="1">
    <source>
        <dbReference type="SAM" id="MobiDB-lite"/>
    </source>
</evidence>
<evidence type="ECO:0000313" key="5">
    <source>
        <dbReference type="Proteomes" id="UP000800200"/>
    </source>
</evidence>
<evidence type="ECO:0000256" key="3">
    <source>
        <dbReference type="SAM" id="SignalP"/>
    </source>
</evidence>
<dbReference type="PANTHER" id="PTHR35179:SF1">
    <property type="entry name" value="INTEGRAL MEMBRANE PROTEIN"/>
    <property type="match status" value="1"/>
</dbReference>
<gene>
    <name evidence="4" type="ORF">K469DRAFT_633258</name>
</gene>
<keyword evidence="5" id="KW-1185">Reference proteome</keyword>
<feature type="compositionally biased region" description="Polar residues" evidence="1">
    <location>
        <begin position="256"/>
        <end position="267"/>
    </location>
</feature>
<dbReference type="OrthoDB" id="3205825at2759"/>
<feature type="transmembrane region" description="Helical" evidence="2">
    <location>
        <begin position="38"/>
        <end position="62"/>
    </location>
</feature>
<evidence type="ECO:0008006" key="6">
    <source>
        <dbReference type="Google" id="ProtNLM"/>
    </source>
</evidence>
<keyword evidence="2" id="KW-1133">Transmembrane helix</keyword>
<keyword evidence="2" id="KW-0812">Transmembrane</keyword>
<dbReference type="Proteomes" id="UP000800200">
    <property type="component" value="Unassembled WGS sequence"/>
</dbReference>
<evidence type="ECO:0000256" key="2">
    <source>
        <dbReference type="SAM" id="Phobius"/>
    </source>
</evidence>
<sequence length="361" mass="40826">MELFSIFFGAFLGLFVPTSAKAMQQTLSIWRRTRSLRNAYLYMIWVEATVNLIFAVATYLYLCKVIRPSFAFYFGTAILWAFQTQLLPQIIANRVSLIMVDKKKARLLKWVLFLLISSVNISVFCIWIPAHMGSGSTFVTLNLIWERVEKTFFLVVDLGLNLYFLYLVRYRLIANGLTKYMPLFKFNAAIVFVSTSMDILLLGLLSLPNPYDYVQFAPVAYIIKLNIELTMAILISKVVRNSSDRNDEWYSDENRTPNGTHLTSRTATGAPMPQRNSFFPGSGRKKTNTCEETASGHWPTYHCEQGQCKSIVTAVTTVAESGDGSCKGDRSQEGIMKSVTMAVRTEDGKDKEECSITARLT</sequence>